<dbReference type="PROSITE" id="PS50887">
    <property type="entry name" value="GGDEF"/>
    <property type="match status" value="1"/>
</dbReference>
<dbReference type="Proteomes" id="UP000009881">
    <property type="component" value="Unassembled WGS sequence"/>
</dbReference>
<dbReference type="PANTHER" id="PTHR45138">
    <property type="entry name" value="REGULATORY COMPONENTS OF SENSORY TRANSDUCTION SYSTEM"/>
    <property type="match status" value="1"/>
</dbReference>
<dbReference type="SUPFAM" id="SSF55073">
    <property type="entry name" value="Nucleotide cyclase"/>
    <property type="match status" value="1"/>
</dbReference>
<gene>
    <name evidence="6" type="ORF">C882_0236</name>
</gene>
<comment type="caution">
    <text evidence="6">The sequence shown here is derived from an EMBL/GenBank/DDBJ whole genome shotgun (WGS) entry which is preliminary data.</text>
</comment>
<dbReference type="CDD" id="cd01949">
    <property type="entry name" value="GGDEF"/>
    <property type="match status" value="1"/>
</dbReference>
<evidence type="ECO:0000256" key="1">
    <source>
        <dbReference type="ARBA" id="ARBA00012528"/>
    </source>
</evidence>
<keyword evidence="7" id="KW-1185">Reference proteome</keyword>
<dbReference type="NCBIfam" id="TIGR00254">
    <property type="entry name" value="GGDEF"/>
    <property type="match status" value="1"/>
</dbReference>
<dbReference type="EMBL" id="ANHY01000011">
    <property type="protein sequence ID" value="EKV29806.1"/>
    <property type="molecule type" value="Genomic_DNA"/>
</dbReference>
<reference evidence="6 7" key="1">
    <citation type="journal article" date="2013" name="Genome Announc.">
        <title>Draft Genome Sequence of an Alphaproteobacterium, Caenispirillum salinarum AK4(T), Isolated from a Solar Saltern.</title>
        <authorList>
            <person name="Khatri I."/>
            <person name="Singh A."/>
            <person name="Korpole S."/>
            <person name="Pinnaka A.K."/>
            <person name="Subramanian S."/>
        </authorList>
    </citation>
    <scope>NUCLEOTIDE SEQUENCE [LARGE SCALE GENOMIC DNA]</scope>
    <source>
        <strain evidence="6 7">AK4</strain>
    </source>
</reference>
<feature type="domain" description="Response regulatory" evidence="4">
    <location>
        <begin position="2"/>
        <end position="119"/>
    </location>
</feature>
<feature type="domain" description="GGDEF" evidence="5">
    <location>
        <begin position="162"/>
        <end position="292"/>
    </location>
</feature>
<dbReference type="SMART" id="SM00267">
    <property type="entry name" value="GGDEF"/>
    <property type="match status" value="1"/>
</dbReference>
<dbReference type="InterPro" id="IPR011006">
    <property type="entry name" value="CheY-like_superfamily"/>
</dbReference>
<proteinExistence type="predicted"/>
<accession>K9HMN8</accession>
<dbReference type="AlphaFoldDB" id="K9HMN8"/>
<comment type="catalytic activity">
    <reaction evidence="2">
        <text>2 GTP = 3',3'-c-di-GMP + 2 diphosphate</text>
        <dbReference type="Rhea" id="RHEA:24898"/>
        <dbReference type="ChEBI" id="CHEBI:33019"/>
        <dbReference type="ChEBI" id="CHEBI:37565"/>
        <dbReference type="ChEBI" id="CHEBI:58805"/>
        <dbReference type="EC" id="2.7.7.65"/>
    </reaction>
</comment>
<organism evidence="6 7">
    <name type="scientific">Caenispirillum salinarum AK4</name>
    <dbReference type="NCBI Taxonomy" id="1238182"/>
    <lineage>
        <taxon>Bacteria</taxon>
        <taxon>Pseudomonadati</taxon>
        <taxon>Pseudomonadota</taxon>
        <taxon>Alphaproteobacteria</taxon>
        <taxon>Rhodospirillales</taxon>
        <taxon>Novispirillaceae</taxon>
        <taxon>Caenispirillum</taxon>
    </lineage>
</organism>
<dbReference type="STRING" id="1238182.C882_0236"/>
<dbReference type="InterPro" id="IPR050469">
    <property type="entry name" value="Diguanylate_Cyclase"/>
</dbReference>
<keyword evidence="3" id="KW-0597">Phosphoprotein</keyword>
<dbReference type="GO" id="GO:0043709">
    <property type="term" value="P:cell adhesion involved in single-species biofilm formation"/>
    <property type="evidence" value="ECO:0007669"/>
    <property type="project" value="TreeGrafter"/>
</dbReference>
<name>K9HMN8_9PROT</name>
<dbReference type="EC" id="2.7.7.65" evidence="1"/>
<dbReference type="Pfam" id="PF00072">
    <property type="entry name" value="Response_reg"/>
    <property type="match status" value="1"/>
</dbReference>
<dbReference type="GO" id="GO:1902201">
    <property type="term" value="P:negative regulation of bacterial-type flagellum-dependent cell motility"/>
    <property type="evidence" value="ECO:0007669"/>
    <property type="project" value="TreeGrafter"/>
</dbReference>
<dbReference type="InterPro" id="IPR000160">
    <property type="entry name" value="GGDEF_dom"/>
</dbReference>
<dbReference type="InterPro" id="IPR043128">
    <property type="entry name" value="Rev_trsase/Diguanyl_cyclase"/>
</dbReference>
<dbReference type="InterPro" id="IPR029787">
    <property type="entry name" value="Nucleotide_cyclase"/>
</dbReference>
<dbReference type="CDD" id="cd17551">
    <property type="entry name" value="REC_RpfG-like"/>
    <property type="match status" value="1"/>
</dbReference>
<dbReference type="Pfam" id="PF00990">
    <property type="entry name" value="GGDEF"/>
    <property type="match status" value="1"/>
</dbReference>
<dbReference type="RefSeq" id="WP_009540896.1">
    <property type="nucleotide sequence ID" value="NZ_ANHY01000011.1"/>
</dbReference>
<dbReference type="GO" id="GO:0000160">
    <property type="term" value="P:phosphorelay signal transduction system"/>
    <property type="evidence" value="ECO:0007669"/>
    <property type="project" value="InterPro"/>
</dbReference>
<evidence type="ECO:0000256" key="2">
    <source>
        <dbReference type="ARBA" id="ARBA00034247"/>
    </source>
</evidence>
<feature type="modified residue" description="4-aspartylphosphate" evidence="3">
    <location>
        <position position="52"/>
    </location>
</feature>
<sequence>MKVLIVDDMLPNAMLLQALLADLPGVETEVVESGPQALEACRDQAPDLVVTDYVMPDMDGVELVRALREARPDDFIPVLMVTADDQKQVLYQAFEAGATDFLRKPLDEVELRARVRNMLALRRQHLDLERLATTDTLTGALNRRAYMARLEKETQRAGRYGHEFAVLMLDIDHFKRINDTRGHAAGDQALVVFADTLRDHLRDTDSLGRLGGEEFAVLLPETGADGAAVLAERLRAAVAAARVTADAETFGFTTSAGLATFAGDTPDSLLRRADGALYQAKEGGRDRVVAAA</sequence>
<dbReference type="OrthoDB" id="9812260at2"/>
<protein>
    <recommendedName>
        <fullName evidence="1">diguanylate cyclase</fullName>
        <ecNumber evidence="1">2.7.7.65</ecNumber>
    </recommendedName>
</protein>
<dbReference type="PROSITE" id="PS50110">
    <property type="entry name" value="RESPONSE_REGULATORY"/>
    <property type="match status" value="1"/>
</dbReference>
<evidence type="ECO:0000313" key="6">
    <source>
        <dbReference type="EMBL" id="EKV29806.1"/>
    </source>
</evidence>
<dbReference type="GO" id="GO:0052621">
    <property type="term" value="F:diguanylate cyclase activity"/>
    <property type="evidence" value="ECO:0007669"/>
    <property type="project" value="UniProtKB-EC"/>
</dbReference>
<dbReference type="InterPro" id="IPR001789">
    <property type="entry name" value="Sig_transdc_resp-reg_receiver"/>
</dbReference>
<evidence type="ECO:0000256" key="3">
    <source>
        <dbReference type="PROSITE-ProRule" id="PRU00169"/>
    </source>
</evidence>
<evidence type="ECO:0000313" key="7">
    <source>
        <dbReference type="Proteomes" id="UP000009881"/>
    </source>
</evidence>
<dbReference type="GO" id="GO:0005886">
    <property type="term" value="C:plasma membrane"/>
    <property type="evidence" value="ECO:0007669"/>
    <property type="project" value="TreeGrafter"/>
</dbReference>
<dbReference type="FunFam" id="3.30.70.270:FF:000001">
    <property type="entry name" value="Diguanylate cyclase domain protein"/>
    <property type="match status" value="1"/>
</dbReference>
<dbReference type="SUPFAM" id="SSF52172">
    <property type="entry name" value="CheY-like"/>
    <property type="match status" value="1"/>
</dbReference>
<dbReference type="PANTHER" id="PTHR45138:SF9">
    <property type="entry name" value="DIGUANYLATE CYCLASE DGCM-RELATED"/>
    <property type="match status" value="1"/>
</dbReference>
<dbReference type="Gene3D" id="3.40.50.2300">
    <property type="match status" value="1"/>
</dbReference>
<dbReference type="Gene3D" id="3.30.70.270">
    <property type="match status" value="1"/>
</dbReference>
<evidence type="ECO:0000259" key="5">
    <source>
        <dbReference type="PROSITE" id="PS50887"/>
    </source>
</evidence>
<dbReference type="eggNOG" id="COG3706">
    <property type="taxonomic scope" value="Bacteria"/>
</dbReference>
<dbReference type="SMART" id="SM00448">
    <property type="entry name" value="REC"/>
    <property type="match status" value="1"/>
</dbReference>
<dbReference type="PATRIC" id="fig|1238182.3.peg.2451"/>
<evidence type="ECO:0000259" key="4">
    <source>
        <dbReference type="PROSITE" id="PS50110"/>
    </source>
</evidence>